<dbReference type="Proteomes" id="UP001524473">
    <property type="component" value="Unassembled WGS sequence"/>
</dbReference>
<keyword evidence="1" id="KW-0812">Transmembrane</keyword>
<keyword evidence="3" id="KW-1185">Reference proteome</keyword>
<organism evidence="2 3">
    <name type="scientific">Neglectibacter timonensis</name>
    <dbReference type="NCBI Taxonomy" id="1776382"/>
    <lineage>
        <taxon>Bacteria</taxon>
        <taxon>Bacillati</taxon>
        <taxon>Bacillota</taxon>
        <taxon>Clostridia</taxon>
        <taxon>Eubacteriales</taxon>
        <taxon>Oscillospiraceae</taxon>
        <taxon>Neglectibacter</taxon>
    </lineage>
</organism>
<evidence type="ECO:0000313" key="3">
    <source>
        <dbReference type="Proteomes" id="UP001524473"/>
    </source>
</evidence>
<keyword evidence="1" id="KW-1133">Transmembrane helix</keyword>
<reference evidence="2 3" key="1">
    <citation type="submission" date="2022-06" db="EMBL/GenBank/DDBJ databases">
        <title>Isolation of gut microbiota from human fecal samples.</title>
        <authorList>
            <person name="Pamer E.G."/>
            <person name="Barat B."/>
            <person name="Waligurski E."/>
            <person name="Medina S."/>
            <person name="Paddock L."/>
            <person name="Mostad J."/>
        </authorList>
    </citation>
    <scope>NUCLEOTIDE SEQUENCE [LARGE SCALE GENOMIC DNA]</scope>
    <source>
        <strain evidence="2 3">DFI.9.73</strain>
    </source>
</reference>
<proteinExistence type="predicted"/>
<evidence type="ECO:0000313" key="2">
    <source>
        <dbReference type="EMBL" id="MCQ4840984.1"/>
    </source>
</evidence>
<dbReference type="RefSeq" id="WP_199648705.1">
    <property type="nucleotide sequence ID" value="NZ_JANFZG010000034.1"/>
</dbReference>
<dbReference type="EMBL" id="JANFZH010000034">
    <property type="protein sequence ID" value="MCQ4840984.1"/>
    <property type="molecule type" value="Genomic_DNA"/>
</dbReference>
<evidence type="ECO:0000256" key="1">
    <source>
        <dbReference type="SAM" id="Phobius"/>
    </source>
</evidence>
<keyword evidence="1" id="KW-0472">Membrane</keyword>
<sequence>MKKLLLVLSILLTILTFAGAFYVFLSNGTANAGYAAVPMLFAIVCIGGYRAYKNKE</sequence>
<feature type="transmembrane region" description="Helical" evidence="1">
    <location>
        <begin position="30"/>
        <end position="52"/>
    </location>
</feature>
<gene>
    <name evidence="2" type="ORF">NE695_13800</name>
</gene>
<protein>
    <submittedName>
        <fullName evidence="2">Uncharacterized protein</fullName>
    </submittedName>
</protein>
<comment type="caution">
    <text evidence="2">The sequence shown here is derived from an EMBL/GenBank/DDBJ whole genome shotgun (WGS) entry which is preliminary data.</text>
</comment>
<name>A0ABT1S221_9FIRM</name>
<accession>A0ABT1S221</accession>